<reference evidence="2 3" key="1">
    <citation type="journal article" date="2020" name="bioRxiv">
        <title>Sequence and annotation of 42 cannabis genomes reveals extensive copy number variation in cannabinoid synthesis and pathogen resistance genes.</title>
        <authorList>
            <person name="Mckernan K.J."/>
            <person name="Helbert Y."/>
            <person name="Kane L.T."/>
            <person name="Ebling H."/>
            <person name="Zhang L."/>
            <person name="Liu B."/>
            <person name="Eaton Z."/>
            <person name="Mclaughlin S."/>
            <person name="Kingan S."/>
            <person name="Baybayan P."/>
            <person name="Concepcion G."/>
            <person name="Jordan M."/>
            <person name="Riva A."/>
            <person name="Barbazuk W."/>
            <person name="Harkins T."/>
        </authorList>
    </citation>
    <scope>NUCLEOTIDE SEQUENCE [LARGE SCALE GENOMIC DNA]</scope>
    <source>
        <strain evidence="3">cv. Jamaican Lion 4</strain>
        <tissue evidence="2">Leaf</tissue>
    </source>
</reference>
<gene>
    <name evidence="2" type="ORF">G4B88_018680</name>
</gene>
<proteinExistence type="predicted"/>
<dbReference type="EMBL" id="JAATIQ010000018">
    <property type="protein sequence ID" value="KAF4400338.1"/>
    <property type="molecule type" value="Genomic_DNA"/>
</dbReference>
<dbReference type="Proteomes" id="UP000583929">
    <property type="component" value="Unassembled WGS sequence"/>
</dbReference>
<dbReference type="AlphaFoldDB" id="A0A7J6I030"/>
<evidence type="ECO:0000313" key="2">
    <source>
        <dbReference type="EMBL" id="KAF4400338.1"/>
    </source>
</evidence>
<feature type="chain" id="PRO_5029494852" evidence="1">
    <location>
        <begin position="20"/>
        <end position="75"/>
    </location>
</feature>
<keyword evidence="1" id="KW-0732">Signal</keyword>
<organism evidence="2 3">
    <name type="scientific">Cannabis sativa</name>
    <name type="common">Hemp</name>
    <name type="synonym">Marijuana</name>
    <dbReference type="NCBI Taxonomy" id="3483"/>
    <lineage>
        <taxon>Eukaryota</taxon>
        <taxon>Viridiplantae</taxon>
        <taxon>Streptophyta</taxon>
        <taxon>Embryophyta</taxon>
        <taxon>Tracheophyta</taxon>
        <taxon>Spermatophyta</taxon>
        <taxon>Magnoliopsida</taxon>
        <taxon>eudicotyledons</taxon>
        <taxon>Gunneridae</taxon>
        <taxon>Pentapetalae</taxon>
        <taxon>rosids</taxon>
        <taxon>fabids</taxon>
        <taxon>Rosales</taxon>
        <taxon>Cannabaceae</taxon>
        <taxon>Cannabis</taxon>
    </lineage>
</organism>
<keyword evidence="3" id="KW-1185">Reference proteome</keyword>
<name>A0A7J6I030_CANSA</name>
<comment type="caution">
    <text evidence="2">The sequence shown here is derived from an EMBL/GenBank/DDBJ whole genome shotgun (WGS) entry which is preliminary data.</text>
</comment>
<evidence type="ECO:0000256" key="1">
    <source>
        <dbReference type="SAM" id="SignalP"/>
    </source>
</evidence>
<protein>
    <submittedName>
        <fullName evidence="2">Uncharacterized protein</fullName>
    </submittedName>
</protein>
<feature type="signal peptide" evidence="1">
    <location>
        <begin position="1"/>
        <end position="19"/>
    </location>
</feature>
<evidence type="ECO:0000313" key="3">
    <source>
        <dbReference type="Proteomes" id="UP000583929"/>
    </source>
</evidence>
<sequence length="75" mass="8446">MFLQTYLALLIVETGNSLGAGGDIRVYLEKLSAVEDVEKFVEENPFGQMPISESNESWGFYFKVMSAMYSLPRSI</sequence>
<accession>A0A7J6I030</accession>